<organism evidence="7 8">
    <name type="scientific">Trichinella pseudospiralis</name>
    <name type="common">Parasitic roundworm</name>
    <dbReference type="NCBI Taxonomy" id="6337"/>
    <lineage>
        <taxon>Eukaryota</taxon>
        <taxon>Metazoa</taxon>
        <taxon>Ecdysozoa</taxon>
        <taxon>Nematoda</taxon>
        <taxon>Enoplea</taxon>
        <taxon>Dorylaimia</taxon>
        <taxon>Trichinellida</taxon>
        <taxon>Trichinellidae</taxon>
        <taxon>Trichinella</taxon>
    </lineage>
</organism>
<keyword evidence="6" id="KW-0812">Transmembrane</keyword>
<dbReference type="Gene3D" id="3.30.1460.20">
    <property type="match status" value="1"/>
</dbReference>
<dbReference type="GO" id="GO:0030041">
    <property type="term" value="P:actin filament polymerization"/>
    <property type="evidence" value="ECO:0007669"/>
    <property type="project" value="InterPro"/>
</dbReference>
<proteinExistence type="inferred from homology"/>
<keyword evidence="6" id="KW-0472">Membrane</keyword>
<dbReference type="PANTHER" id="PTHR22629:SF0">
    <property type="entry name" value="ACTIN-RELATED PROTEIN 2_3 COMPLEX SUBUNIT 4"/>
    <property type="match status" value="1"/>
</dbReference>
<keyword evidence="5" id="KW-0206">Cytoskeleton</keyword>
<evidence type="ECO:0000256" key="4">
    <source>
        <dbReference type="ARBA" id="ARBA00023203"/>
    </source>
</evidence>
<dbReference type="PANTHER" id="PTHR22629">
    <property type="entry name" value="ARP2/3 COMPLEX 20 KD SUBUNIT"/>
    <property type="match status" value="1"/>
</dbReference>
<dbReference type="InterPro" id="IPR034666">
    <property type="entry name" value="ARPC2/4"/>
</dbReference>
<sequence length="201" mass="23762">MLKINCKLLLYLICYYCKILISFARFIFFLFCKMSSSLRPYLEVVEATLNVALTLRDYSSQLVEQHNKPEVEVRSSMEMILNPVVVSRNEKEKVLIETAVNSIRISIAVKQVDDMEKFLCLKFTRFMMRRAENFLILRRVPIPGYDISFLITNSHIEEMHKHKLISFIITFMEEIDKEISDLKLSLKTRARFALDEFLKKF</sequence>
<name>A0A0V1ING4_TRIPS</name>
<evidence type="ECO:0000313" key="7">
    <source>
        <dbReference type="EMBL" id="KRZ24135.1"/>
    </source>
</evidence>
<keyword evidence="8" id="KW-1185">Reference proteome</keyword>
<dbReference type="GO" id="GO:0051015">
    <property type="term" value="F:actin filament binding"/>
    <property type="evidence" value="ECO:0007669"/>
    <property type="project" value="TreeGrafter"/>
</dbReference>
<keyword evidence="6" id="KW-1133">Transmembrane helix</keyword>
<dbReference type="InterPro" id="IPR008384">
    <property type="entry name" value="ARPC4"/>
</dbReference>
<comment type="similarity">
    <text evidence="2">Belongs to the ARPC4 family.</text>
</comment>
<feature type="transmembrane region" description="Helical" evidence="6">
    <location>
        <begin position="9"/>
        <end position="31"/>
    </location>
</feature>
<gene>
    <name evidence="7" type="primary">Arpc4</name>
    <name evidence="7" type="ORF">T4B_6374</name>
</gene>
<dbReference type="GO" id="GO:0005885">
    <property type="term" value="C:Arp2/3 protein complex"/>
    <property type="evidence" value="ECO:0007669"/>
    <property type="project" value="InterPro"/>
</dbReference>
<dbReference type="FunFam" id="3.30.1460.20:FF:000001">
    <property type="entry name" value="Actin-related protein 2/3 complex subunit 4"/>
    <property type="match status" value="1"/>
</dbReference>
<evidence type="ECO:0000313" key="8">
    <source>
        <dbReference type="Proteomes" id="UP000054805"/>
    </source>
</evidence>
<evidence type="ECO:0000256" key="1">
    <source>
        <dbReference type="ARBA" id="ARBA00004245"/>
    </source>
</evidence>
<comment type="subcellular location">
    <subcellularLocation>
        <location evidence="1">Cytoplasm</location>
        <location evidence="1">Cytoskeleton</location>
    </subcellularLocation>
</comment>
<dbReference type="Pfam" id="PF05856">
    <property type="entry name" value="ARPC4"/>
    <property type="match status" value="1"/>
</dbReference>
<protein>
    <submittedName>
        <fullName evidence="7">Actin-related protein 2/3 complex subunit 4</fullName>
    </submittedName>
</protein>
<keyword evidence="3" id="KW-0963">Cytoplasm</keyword>
<dbReference type="AlphaFoldDB" id="A0A0V1ING4"/>
<accession>A0A0V1ING4</accession>
<evidence type="ECO:0000256" key="2">
    <source>
        <dbReference type="ARBA" id="ARBA00005919"/>
    </source>
</evidence>
<dbReference type="Proteomes" id="UP000054805">
    <property type="component" value="Unassembled WGS sequence"/>
</dbReference>
<evidence type="ECO:0000256" key="3">
    <source>
        <dbReference type="ARBA" id="ARBA00022490"/>
    </source>
</evidence>
<dbReference type="PIRSF" id="PIRSF039100">
    <property type="entry name" value="ARPC4"/>
    <property type="match status" value="1"/>
</dbReference>
<dbReference type="SUPFAM" id="SSF69645">
    <property type="entry name" value="Arp2/3 complex subunits"/>
    <property type="match status" value="1"/>
</dbReference>
<reference evidence="7 8" key="1">
    <citation type="submission" date="2015-01" db="EMBL/GenBank/DDBJ databases">
        <title>Evolution of Trichinella species and genotypes.</title>
        <authorList>
            <person name="Korhonen P.K."/>
            <person name="Edoardo P."/>
            <person name="Giuseppe L.R."/>
            <person name="Gasser R.B."/>
        </authorList>
    </citation>
    <scope>NUCLEOTIDE SEQUENCE [LARGE SCALE GENOMIC DNA]</scope>
    <source>
        <strain evidence="7">ISS588</strain>
    </source>
</reference>
<dbReference type="GO" id="GO:0034314">
    <property type="term" value="P:Arp2/3 complex-mediated actin nucleation"/>
    <property type="evidence" value="ECO:0007669"/>
    <property type="project" value="InterPro"/>
</dbReference>
<comment type="caution">
    <text evidence="7">The sequence shown here is derived from an EMBL/GenBank/DDBJ whole genome shotgun (WGS) entry which is preliminary data.</text>
</comment>
<keyword evidence="4" id="KW-0009">Actin-binding</keyword>
<evidence type="ECO:0000256" key="6">
    <source>
        <dbReference type="SAM" id="Phobius"/>
    </source>
</evidence>
<dbReference type="EMBL" id="JYDS01000128">
    <property type="protein sequence ID" value="KRZ24135.1"/>
    <property type="molecule type" value="Genomic_DNA"/>
</dbReference>
<evidence type="ECO:0000256" key="5">
    <source>
        <dbReference type="ARBA" id="ARBA00023212"/>
    </source>
</evidence>